<comment type="caution">
    <text evidence="1">The sequence shown here is derived from an EMBL/GenBank/DDBJ whole genome shotgun (WGS) entry which is preliminary data.</text>
</comment>
<dbReference type="EMBL" id="BAAAMY010000005">
    <property type="protein sequence ID" value="GAA1920775.1"/>
    <property type="molecule type" value="Genomic_DNA"/>
</dbReference>
<dbReference type="Gene3D" id="3.40.630.40">
    <property type="entry name" value="Zn-dependent exopeptidases"/>
    <property type="match status" value="1"/>
</dbReference>
<keyword evidence="2" id="KW-1185">Reference proteome</keyword>
<dbReference type="Pfam" id="PF05013">
    <property type="entry name" value="FGase"/>
    <property type="match status" value="1"/>
</dbReference>
<evidence type="ECO:0000313" key="1">
    <source>
        <dbReference type="EMBL" id="GAA1920775.1"/>
    </source>
</evidence>
<accession>A0ABP5AV22</accession>
<protein>
    <submittedName>
        <fullName evidence="1">N-formylglutamate amidohydrolase</fullName>
    </submittedName>
</protein>
<gene>
    <name evidence="1" type="ORF">GCM10009737_22900</name>
</gene>
<proteinExistence type="predicted"/>
<dbReference type="SUPFAM" id="SSF53187">
    <property type="entry name" value="Zn-dependent exopeptidases"/>
    <property type="match status" value="1"/>
</dbReference>
<dbReference type="Proteomes" id="UP001501612">
    <property type="component" value="Unassembled WGS sequence"/>
</dbReference>
<evidence type="ECO:0000313" key="2">
    <source>
        <dbReference type="Proteomes" id="UP001501612"/>
    </source>
</evidence>
<sequence length="250" mass="26963">MVVHVPHASRHVPADARSSIVLDDDALAAELDAMTDVATDVLAERAVAAAVTAGTPRPWRFVNAASRLVVDPERFPDPAAEEMTEVGMGAVYTRTSDLRLLRDDDPDRDAALVRRYFDPYAAALADLVDDRLAAHGRCVVVDLHSYPALPLPYERHADDRRPPVCLGTDPVHTPAALVAAARAALAPVGDVVLDEPFRGTYVPLRHWGTERRVSSLMVELRRDTYAGADGADAVVAALVDLLHRLDGTSA</sequence>
<name>A0ABP5AV22_9ACTN</name>
<organism evidence="1 2">
    <name type="scientific">Nocardioides lentus</name>
    <dbReference type="NCBI Taxonomy" id="338077"/>
    <lineage>
        <taxon>Bacteria</taxon>
        <taxon>Bacillati</taxon>
        <taxon>Actinomycetota</taxon>
        <taxon>Actinomycetes</taxon>
        <taxon>Propionibacteriales</taxon>
        <taxon>Nocardioidaceae</taxon>
        <taxon>Nocardioides</taxon>
    </lineage>
</organism>
<dbReference type="InterPro" id="IPR007709">
    <property type="entry name" value="N-FG_amidohydro"/>
</dbReference>
<reference evidence="2" key="1">
    <citation type="journal article" date="2019" name="Int. J. Syst. Evol. Microbiol.">
        <title>The Global Catalogue of Microorganisms (GCM) 10K type strain sequencing project: providing services to taxonomists for standard genome sequencing and annotation.</title>
        <authorList>
            <consortium name="The Broad Institute Genomics Platform"/>
            <consortium name="The Broad Institute Genome Sequencing Center for Infectious Disease"/>
            <person name="Wu L."/>
            <person name="Ma J."/>
        </authorList>
    </citation>
    <scope>NUCLEOTIDE SEQUENCE [LARGE SCALE GENOMIC DNA]</scope>
    <source>
        <strain evidence="2">JCM 14046</strain>
    </source>
</reference>